<proteinExistence type="predicted"/>
<keyword evidence="1" id="KW-1133">Transmembrane helix</keyword>
<reference evidence="3" key="1">
    <citation type="submission" date="2016-11" db="UniProtKB">
        <authorList>
            <consortium name="WormBaseParasite"/>
        </authorList>
    </citation>
    <scope>IDENTIFICATION</scope>
</reference>
<protein>
    <submittedName>
        <fullName evidence="3">Ovule protein</fullName>
    </submittedName>
</protein>
<evidence type="ECO:0000313" key="2">
    <source>
        <dbReference type="Proteomes" id="UP000095283"/>
    </source>
</evidence>
<evidence type="ECO:0000256" key="1">
    <source>
        <dbReference type="SAM" id="Phobius"/>
    </source>
</evidence>
<dbReference type="AlphaFoldDB" id="A0A1I7W609"/>
<keyword evidence="1" id="KW-0812">Transmembrane</keyword>
<name>A0A1I7W609_HETBA</name>
<keyword evidence="2" id="KW-1185">Reference proteome</keyword>
<accession>A0A1I7W609</accession>
<keyword evidence="1" id="KW-0472">Membrane</keyword>
<dbReference type="WBParaSite" id="Hba_00044">
    <property type="protein sequence ID" value="Hba_00044"/>
    <property type="gene ID" value="Hba_00044"/>
</dbReference>
<dbReference type="Proteomes" id="UP000095283">
    <property type="component" value="Unplaced"/>
</dbReference>
<evidence type="ECO:0000313" key="3">
    <source>
        <dbReference type="WBParaSite" id="Hba_00044"/>
    </source>
</evidence>
<sequence length="81" mass="9677">MFGQTSYIITYKRKNYFKSYKGNNKTVDTTIKAIVVHKKTAFSLKCSRLFYVLFYSEQLLYFICTVFIYFSCTFSLNSTRR</sequence>
<feature type="transmembrane region" description="Helical" evidence="1">
    <location>
        <begin position="59"/>
        <end position="76"/>
    </location>
</feature>
<organism evidence="2 3">
    <name type="scientific">Heterorhabditis bacteriophora</name>
    <name type="common">Entomopathogenic nematode worm</name>
    <dbReference type="NCBI Taxonomy" id="37862"/>
    <lineage>
        <taxon>Eukaryota</taxon>
        <taxon>Metazoa</taxon>
        <taxon>Ecdysozoa</taxon>
        <taxon>Nematoda</taxon>
        <taxon>Chromadorea</taxon>
        <taxon>Rhabditida</taxon>
        <taxon>Rhabditina</taxon>
        <taxon>Rhabditomorpha</taxon>
        <taxon>Strongyloidea</taxon>
        <taxon>Heterorhabditidae</taxon>
        <taxon>Heterorhabditis</taxon>
    </lineage>
</organism>